<dbReference type="InterPro" id="IPR006697">
    <property type="entry name" value="RecC"/>
</dbReference>
<evidence type="ECO:0000256" key="7">
    <source>
        <dbReference type="ARBA" id="ARBA00022840"/>
    </source>
</evidence>
<protein>
    <recommendedName>
        <fullName evidence="10">RecBCD enzyme subunit RecC</fullName>
    </recommendedName>
    <alternativeName>
        <fullName evidence="10">Exonuclease V subunit RecC</fullName>
        <shortName evidence="10">ExoV subunit RecC</shortName>
    </alternativeName>
    <alternativeName>
        <fullName evidence="10">Helicase/nuclease RecBCD subunit RecC</fullName>
    </alternativeName>
</protein>
<gene>
    <name evidence="10 12" type="primary">recC</name>
    <name evidence="12" type="ORF">L9G74_18250</name>
</gene>
<keyword evidence="5 10" id="KW-0347">Helicase</keyword>
<dbReference type="InterPro" id="IPR011335">
    <property type="entry name" value="Restrct_endonuc-II-like"/>
</dbReference>
<dbReference type="Proteomes" id="UP001201549">
    <property type="component" value="Unassembled WGS sequence"/>
</dbReference>
<keyword evidence="7 10" id="KW-0067">ATP-binding</keyword>
<dbReference type="PIRSF" id="PIRSF000980">
    <property type="entry name" value="RecC"/>
    <property type="match status" value="1"/>
</dbReference>
<dbReference type="Gene3D" id="3.40.50.300">
    <property type="entry name" value="P-loop containing nucleotide triphosphate hydrolases"/>
    <property type="match status" value="2"/>
</dbReference>
<dbReference type="PANTHER" id="PTHR30591">
    <property type="entry name" value="RECBCD ENZYME SUBUNIT RECC"/>
    <property type="match status" value="1"/>
</dbReference>
<keyword evidence="3 10" id="KW-0227">DNA damage</keyword>
<dbReference type="Pfam" id="PF04257">
    <property type="entry name" value="Exonuc_V_gamma"/>
    <property type="match status" value="1"/>
</dbReference>
<keyword evidence="6 10" id="KW-0269">Exonuclease</keyword>
<proteinExistence type="inferred from homology"/>
<reference evidence="12 13" key="1">
    <citation type="submission" date="2022-02" db="EMBL/GenBank/DDBJ databases">
        <authorList>
            <person name="Zhuang L."/>
        </authorList>
    </citation>
    <scope>NUCLEOTIDE SEQUENCE [LARGE SCALE GENOMIC DNA]</scope>
    <source>
        <strain evidence="12 13">C32</strain>
    </source>
</reference>
<evidence type="ECO:0000256" key="3">
    <source>
        <dbReference type="ARBA" id="ARBA00022763"/>
    </source>
</evidence>
<evidence type="ECO:0000256" key="2">
    <source>
        <dbReference type="ARBA" id="ARBA00022741"/>
    </source>
</evidence>
<evidence type="ECO:0000256" key="4">
    <source>
        <dbReference type="ARBA" id="ARBA00022801"/>
    </source>
</evidence>
<organism evidence="12 13">
    <name type="scientific">Shewanella electrica</name>
    <dbReference type="NCBI Taxonomy" id="515560"/>
    <lineage>
        <taxon>Bacteria</taxon>
        <taxon>Pseudomonadati</taxon>
        <taxon>Pseudomonadota</taxon>
        <taxon>Gammaproteobacteria</taxon>
        <taxon>Alteromonadales</taxon>
        <taxon>Shewanellaceae</taxon>
        <taxon>Shewanella</taxon>
    </lineage>
</organism>
<dbReference type="EMBL" id="JAKOGG010000020">
    <property type="protein sequence ID" value="MCS4558383.1"/>
    <property type="molecule type" value="Genomic_DNA"/>
</dbReference>
<dbReference type="InterPro" id="IPR041500">
    <property type="entry name" value="RecC_C"/>
</dbReference>
<dbReference type="NCBIfam" id="TIGR01450">
    <property type="entry name" value="recC"/>
    <property type="match status" value="1"/>
</dbReference>
<dbReference type="HAMAP" id="MF_01486">
    <property type="entry name" value="RecC"/>
    <property type="match status" value="1"/>
</dbReference>
<comment type="miscellaneous">
    <text evidence="10">In the RecBCD complex, RecB has a slow 3'-5' helicase, an exonuclease activity and loads RecA onto ssDNA, RecD has a fast 5'-3' helicase activity, while RecC stimulates the ATPase and processivity of the RecB helicase and contributes to recognition of the Chi site.</text>
</comment>
<dbReference type="SUPFAM" id="SSF52980">
    <property type="entry name" value="Restriction endonuclease-like"/>
    <property type="match status" value="1"/>
</dbReference>
<keyword evidence="13" id="KW-1185">Reference proteome</keyword>
<comment type="similarity">
    <text evidence="10">Belongs to the RecC family.</text>
</comment>
<dbReference type="Gene3D" id="1.10.10.990">
    <property type="match status" value="1"/>
</dbReference>
<dbReference type="InterPro" id="IPR013986">
    <property type="entry name" value="DExx_box_DNA_helicase_dom_sf"/>
</dbReference>
<evidence type="ECO:0000256" key="10">
    <source>
        <dbReference type="HAMAP-Rule" id="MF_01486"/>
    </source>
</evidence>
<evidence type="ECO:0000256" key="9">
    <source>
        <dbReference type="ARBA" id="ARBA00023204"/>
    </source>
</evidence>
<evidence type="ECO:0000313" key="13">
    <source>
        <dbReference type="Proteomes" id="UP001201549"/>
    </source>
</evidence>
<evidence type="ECO:0000256" key="5">
    <source>
        <dbReference type="ARBA" id="ARBA00022806"/>
    </source>
</evidence>
<feature type="domain" description="RecC C-terminal" evidence="11">
    <location>
        <begin position="850"/>
        <end position="1070"/>
    </location>
</feature>
<dbReference type="RefSeq" id="WP_238898202.1">
    <property type="nucleotide sequence ID" value="NZ_JAKOGG010000020.1"/>
</dbReference>
<accession>A0ABT2FQ81</accession>
<dbReference type="Pfam" id="PF17946">
    <property type="entry name" value="RecC_C"/>
    <property type="match status" value="1"/>
</dbReference>
<evidence type="ECO:0000256" key="6">
    <source>
        <dbReference type="ARBA" id="ARBA00022839"/>
    </source>
</evidence>
<comment type="function">
    <text evidence="10">A helicase/nuclease that prepares dsDNA breaks (DSB) for recombinational DNA repair. Binds to DSBs and unwinds DNA via a highly rapid and processive ATP-dependent bidirectional helicase activity. Unwinds dsDNA until it encounters a Chi (crossover hotspot instigator) sequence from the 3' direction. Cuts ssDNA a few nucleotides 3' to the Chi site. The properties and activities of the enzyme are changed at Chi. The Chi-altered holoenzyme produces a long 3'-ssDNA overhang and facilitates RecA-binding to the ssDNA for homologous DNA recombination and repair. Holoenzyme degrades any linearized DNA that is unable to undergo homologous recombination. In the holoenzyme this subunit recognizes the wild-type Chi sequence, and when added to isolated RecB increases its ATP-dependent helicase processivity.</text>
</comment>
<sequence>MFKLIQSNKMELLSATLADQLSEPLPGQSPLAIEQVLVQSPGMSTWLRLEIAQHNGIAAGLEFPLPSSFIWDLCHALLPNVPKENAFTKAAMTWKLLSLLPTLIDQPLYAPLQRYLDSHSSQPELKRYQLAARIADIFDQYLVYRPDWIAAWEASEQPFVLSDEQAWQPELWRQLVAFNRQLGQSAYHRANLHQALVTVLEDDNVALPQLPARLFVFGISSIPPQTLSVLQALGHRIPVTVLSLSPCQHYWGDIVNPKARARINLAYGAKRQLPENWQKDLIVGNPLLANNGKLGRELLDLMLELPPEAIELGDDLFYPSGDATLLQGIQQDILEMETRGQLLGPDSELYLTLDGRRVLSADDHSLLLRSCHSPLREVETLHDHLLWMLSNDPELQAKDIVVMLPDVAAYAPYIDAVFSRRDGQYYLPYAIADRGASQESPLISAFLALLDIHRSRFALTDILAILEVPATLKRFGLDSEELALVRQWLDRAGVRWGRSADSRSQQQLPAFEQNSWAAGLKRLILGYALEDDAELFHGQLAVPGVEGQNAQALGKLFNFIESIDEISQQLAVPASIDIRVQQLSQLCTEFYDAEDERDTQALMTINGAIAKLESELFTAGFNEPLDNTILQQWFSRKLEESRVGQRYLAGAINFCTLMPMRSIPFKVVCLLGMNDGLYPRVQHPVGFDLMAQRLPRKGDRSRRLDDRYLFLEALLSARQQLYISYVGRSQRDNSPRNPSMLIAELLEYCQLTCVPEALLPQLSSDERLSGEQLAQLEHAINARLIKQQPLQPFDASLYQPELLSSDELPLTPSFSPQWCPTPLQQARAEFMHGAPLALADTEVSDDSDIIELQALVRFYRNPVQYFFNRSLKLDLGLSLNADDNDEPFMPNALQRYQLQSLMLSDALEHDGVVDVALSQKLKASGRLPNAPFDELTLNQYHRDIAPILERSLYLRGDSQQKLLIDVPLADLNLRLQGHLDNVAGKGLVDLRPGVAKNRDIIRLYLRHLAMNAMGVRRHSYLLDIHNFHAFAPLAPEQAVQQLTHWVQRFIEGQQRPLMLPPNTALAYAQSGAEDHAGRLADAQSIWQGGQFAGEGSDPHLQRCFTFPDDFDEAGFGALALSLLNPLVGLYHKAQLKELTDYVNNGGAEGANA</sequence>
<evidence type="ECO:0000313" key="12">
    <source>
        <dbReference type="EMBL" id="MCS4558383.1"/>
    </source>
</evidence>
<keyword evidence="9 10" id="KW-0234">DNA repair</keyword>
<comment type="caution">
    <text evidence="12">The sequence shown here is derived from an EMBL/GenBank/DDBJ whole genome shotgun (WGS) entry which is preliminary data.</text>
</comment>
<dbReference type="Gene3D" id="3.40.50.10930">
    <property type="match status" value="1"/>
</dbReference>
<keyword evidence="4 10" id="KW-0378">Hydrolase</keyword>
<keyword evidence="8 10" id="KW-0238">DNA-binding</keyword>
<dbReference type="GO" id="GO:0008854">
    <property type="term" value="F:exodeoxyribonuclease V activity"/>
    <property type="evidence" value="ECO:0007669"/>
    <property type="project" value="UniProtKB-EC"/>
</dbReference>
<comment type="subunit">
    <text evidence="10">Heterotrimer of RecB, RecC and RecD. All subunits contribute to DNA-binding.</text>
</comment>
<dbReference type="Gene3D" id="1.10.10.160">
    <property type="match status" value="1"/>
</dbReference>
<dbReference type="PANTHER" id="PTHR30591:SF1">
    <property type="entry name" value="RECBCD ENZYME SUBUNIT RECC"/>
    <property type="match status" value="1"/>
</dbReference>
<keyword evidence="2 10" id="KW-0547">Nucleotide-binding</keyword>
<dbReference type="InterPro" id="IPR027417">
    <property type="entry name" value="P-loop_NTPase"/>
</dbReference>
<reference evidence="13" key="2">
    <citation type="submission" date="2023-07" db="EMBL/GenBank/DDBJ databases">
        <title>Shewanella mangrovi sp. nov., an acetaldehyde- degrading bacterium isolated from mangrove sediment.</title>
        <authorList>
            <person name="Liu Y."/>
        </authorList>
    </citation>
    <scope>NUCLEOTIDE SEQUENCE [LARGE SCALE GENOMIC DNA]</scope>
    <source>
        <strain evidence="13">C32</strain>
    </source>
</reference>
<dbReference type="SUPFAM" id="SSF52540">
    <property type="entry name" value="P-loop containing nucleoside triphosphate hydrolases"/>
    <property type="match status" value="2"/>
</dbReference>
<name>A0ABT2FQ81_9GAMM</name>
<evidence type="ECO:0000256" key="1">
    <source>
        <dbReference type="ARBA" id="ARBA00022722"/>
    </source>
</evidence>
<evidence type="ECO:0000256" key="8">
    <source>
        <dbReference type="ARBA" id="ARBA00023125"/>
    </source>
</evidence>
<keyword evidence="1 10" id="KW-0540">Nuclease</keyword>
<evidence type="ECO:0000259" key="11">
    <source>
        <dbReference type="Pfam" id="PF17946"/>
    </source>
</evidence>